<dbReference type="AlphaFoldDB" id="A0A1H0XNS5"/>
<accession>A0A1H0XNS5</accession>
<dbReference type="Proteomes" id="UP000199289">
    <property type="component" value="Unassembled WGS sequence"/>
</dbReference>
<proteinExistence type="predicted"/>
<dbReference type="RefSeq" id="WP_245698639.1">
    <property type="nucleotide sequence ID" value="NZ_FNKQ01000001.1"/>
</dbReference>
<evidence type="ECO:0000259" key="1">
    <source>
        <dbReference type="Pfam" id="PF24038"/>
    </source>
</evidence>
<evidence type="ECO:0000313" key="4">
    <source>
        <dbReference type="Proteomes" id="UP000199289"/>
    </source>
</evidence>
<dbReference type="SUPFAM" id="SSF46785">
    <property type="entry name" value="Winged helix' DNA-binding domain"/>
    <property type="match status" value="1"/>
</dbReference>
<dbReference type="InterPro" id="IPR055775">
    <property type="entry name" value="DUF7351"/>
</dbReference>
<evidence type="ECO:0000313" key="3">
    <source>
        <dbReference type="EMBL" id="SDQ04471.1"/>
    </source>
</evidence>
<dbReference type="EMBL" id="FNKQ01000001">
    <property type="protein sequence ID" value="SDQ04471.1"/>
    <property type="molecule type" value="Genomic_DNA"/>
</dbReference>
<sequence>MSIDGIPVSELDDLFGSVANELRISILRELWDRYGEPVSFTELQSRVGVRDSGQFNYHLNVLVPEFVRKTEEGYVLTHTGKQTIGAAVSGYFSTEDVEVDSVRAGECMFCGEELTARYEGGNVVIDCSACENLITKMPVPPVTVASTPRENLPQVLGKHVLTLAHQLSRGFCTLCHGRVDSTLTVRSDEESVAYRAALDVKFECRACGDRTHLNAGAVVVDHPAVASFLFDSGIDPRETYPWELLPLLDPETTITSEDPLELELTVRTDGGALKLTLDDAANVVAYARR</sequence>
<organism evidence="3 4">
    <name type="scientific">Halopelagius longus</name>
    <dbReference type="NCBI Taxonomy" id="1236180"/>
    <lineage>
        <taxon>Archaea</taxon>
        <taxon>Methanobacteriati</taxon>
        <taxon>Methanobacteriota</taxon>
        <taxon>Stenosarchaea group</taxon>
        <taxon>Halobacteria</taxon>
        <taxon>Halobacteriales</taxon>
        <taxon>Haloferacaceae</taxon>
    </lineage>
</organism>
<feature type="domain" description="DUF7351" evidence="2">
    <location>
        <begin position="105"/>
        <end position="283"/>
    </location>
</feature>
<dbReference type="Gene3D" id="1.10.10.10">
    <property type="entry name" value="Winged helix-like DNA-binding domain superfamily/Winged helix DNA-binding domain"/>
    <property type="match status" value="1"/>
</dbReference>
<protein>
    <submittedName>
        <fullName evidence="3">Helix-turn-helix domain-containing protein</fullName>
    </submittedName>
</protein>
<dbReference type="InterPro" id="IPR055771">
    <property type="entry name" value="DUF7347"/>
</dbReference>
<dbReference type="InterPro" id="IPR036388">
    <property type="entry name" value="WH-like_DNA-bd_sf"/>
</dbReference>
<name>A0A1H0XNS5_9EURY</name>
<gene>
    <name evidence="3" type="ORF">SAMN05216278_0033</name>
</gene>
<evidence type="ECO:0000259" key="2">
    <source>
        <dbReference type="Pfam" id="PF24042"/>
    </source>
</evidence>
<dbReference type="InterPro" id="IPR036390">
    <property type="entry name" value="WH_DNA-bd_sf"/>
</dbReference>
<dbReference type="Pfam" id="PF24042">
    <property type="entry name" value="DUF7351"/>
    <property type="match status" value="1"/>
</dbReference>
<reference evidence="4" key="1">
    <citation type="submission" date="2016-10" db="EMBL/GenBank/DDBJ databases">
        <authorList>
            <person name="Varghese N."/>
            <person name="Submissions S."/>
        </authorList>
    </citation>
    <scope>NUCLEOTIDE SEQUENCE [LARGE SCALE GENOMIC DNA]</scope>
    <source>
        <strain evidence="4">CGMCC 1.12397</strain>
    </source>
</reference>
<dbReference type="Pfam" id="PF24038">
    <property type="entry name" value="DUF7347"/>
    <property type="match status" value="1"/>
</dbReference>
<feature type="domain" description="DUF7347" evidence="1">
    <location>
        <begin position="12"/>
        <end position="86"/>
    </location>
</feature>